<feature type="region of interest" description="Disordered" evidence="5">
    <location>
        <begin position="410"/>
        <end position="444"/>
    </location>
</feature>
<dbReference type="GO" id="GO:0005737">
    <property type="term" value="C:cytoplasm"/>
    <property type="evidence" value="ECO:0007669"/>
    <property type="project" value="UniProtKB-SubCell"/>
</dbReference>
<gene>
    <name evidence="6" type="ORF">RMAR1173_LOCUS15512</name>
</gene>
<keyword evidence="3" id="KW-0963">Cytoplasm</keyword>
<dbReference type="EMBL" id="HBHJ01023559">
    <property type="protein sequence ID" value="CAD9701898.1"/>
    <property type="molecule type" value="Transcribed_RNA"/>
</dbReference>
<dbReference type="PANTHER" id="PTHR31250:SF27">
    <property type="entry name" value="IQ DOMAIN-CONTAINING PROTEIN IQM5"/>
    <property type="match status" value="1"/>
</dbReference>
<proteinExistence type="predicted"/>
<feature type="compositionally biased region" description="Low complexity" evidence="5">
    <location>
        <begin position="1"/>
        <end position="17"/>
    </location>
</feature>
<protein>
    <submittedName>
        <fullName evidence="6">Uncharacterized protein</fullName>
    </submittedName>
</protein>
<keyword evidence="4" id="KW-0539">Nucleus</keyword>
<dbReference type="InterPro" id="IPR044159">
    <property type="entry name" value="IQM"/>
</dbReference>
<evidence type="ECO:0000313" key="6">
    <source>
        <dbReference type="EMBL" id="CAD9701898.1"/>
    </source>
</evidence>
<evidence type="ECO:0000256" key="4">
    <source>
        <dbReference type="ARBA" id="ARBA00023242"/>
    </source>
</evidence>
<evidence type="ECO:0000256" key="3">
    <source>
        <dbReference type="ARBA" id="ARBA00022490"/>
    </source>
</evidence>
<dbReference type="PANTHER" id="PTHR31250">
    <property type="entry name" value="IQ DOMAIN-CONTAINING PROTEIN IQM3"/>
    <property type="match status" value="1"/>
</dbReference>
<comment type="subcellular location">
    <subcellularLocation>
        <location evidence="2">Cytoplasm</location>
    </subcellularLocation>
    <subcellularLocation>
        <location evidence="1">Nucleus</location>
    </subcellularLocation>
</comment>
<dbReference type="AlphaFoldDB" id="A0A7S2WQ68"/>
<organism evidence="6">
    <name type="scientific">Rhizochromulina marina</name>
    <dbReference type="NCBI Taxonomy" id="1034831"/>
    <lineage>
        <taxon>Eukaryota</taxon>
        <taxon>Sar</taxon>
        <taxon>Stramenopiles</taxon>
        <taxon>Ochrophyta</taxon>
        <taxon>Dictyochophyceae</taxon>
        <taxon>Rhizochromulinales</taxon>
        <taxon>Rhizochromulina</taxon>
    </lineage>
</organism>
<accession>A0A7S2WQ68</accession>
<evidence type="ECO:0000256" key="5">
    <source>
        <dbReference type="SAM" id="MobiDB-lite"/>
    </source>
</evidence>
<feature type="compositionally biased region" description="Low complexity" evidence="5">
    <location>
        <begin position="435"/>
        <end position="444"/>
    </location>
</feature>
<name>A0A7S2WQ68_9STRA</name>
<evidence type="ECO:0000256" key="1">
    <source>
        <dbReference type="ARBA" id="ARBA00004123"/>
    </source>
</evidence>
<evidence type="ECO:0000256" key="2">
    <source>
        <dbReference type="ARBA" id="ARBA00004496"/>
    </source>
</evidence>
<feature type="region of interest" description="Disordered" evidence="5">
    <location>
        <begin position="1"/>
        <end position="48"/>
    </location>
</feature>
<sequence length="444" mass="49118">MGSSTGTETGSTPSPTGAGRRRPLGHAASMYSLRGDPSGGPRGAGAAAADCEEALEFPMTEPKKSYVPTIDPPDEVTRGLREGFSQLDRRAWLEVLDPKHRYAKHLRAYYQAWDLLDRPGSDFLSWLDTAGFELDSCPRSVLEADTVHYCSEEEREQYAIDIEGGRVWFRGGDRRPVDTGSKGWIFVVRDGVVYAAEKRTEPPRFHHSSFFSGQCVEVAGLFVARDGWVCRVFPHSGHYRPGDTQIMHLLKFLDQRHLDLSSVEVDAQHTMKVARLLRREGNKMKKTDCPHFMRGDALLHFLERKFSAWSTPLFNELVERRTHSSSADQPLDGSAGQAHGLASAHPPPADRFDYHQTISHSRPSCSVALSSVFEDVDAERYDPAGWGSSPPEANWTETLAPHLRSAQAATVDAVAEAHGRHGQDESDGTADPWMSDSSSSSSKN</sequence>
<feature type="compositionally biased region" description="Basic and acidic residues" evidence="5">
    <location>
        <begin position="415"/>
        <end position="424"/>
    </location>
</feature>
<feature type="region of interest" description="Disordered" evidence="5">
    <location>
        <begin position="320"/>
        <end position="355"/>
    </location>
</feature>
<reference evidence="6" key="1">
    <citation type="submission" date="2021-01" db="EMBL/GenBank/DDBJ databases">
        <authorList>
            <person name="Corre E."/>
            <person name="Pelletier E."/>
            <person name="Niang G."/>
            <person name="Scheremetjew M."/>
            <person name="Finn R."/>
            <person name="Kale V."/>
            <person name="Holt S."/>
            <person name="Cochrane G."/>
            <person name="Meng A."/>
            <person name="Brown T."/>
            <person name="Cohen L."/>
        </authorList>
    </citation>
    <scope>NUCLEOTIDE SEQUENCE</scope>
    <source>
        <strain evidence="6">CCMP1243</strain>
    </source>
</reference>
<dbReference type="GO" id="GO:0005634">
    <property type="term" value="C:nucleus"/>
    <property type="evidence" value="ECO:0007669"/>
    <property type="project" value="UniProtKB-SubCell"/>
</dbReference>